<dbReference type="SUPFAM" id="SSF140860">
    <property type="entry name" value="Pseudo ankyrin repeat-like"/>
    <property type="match status" value="2"/>
</dbReference>
<proteinExistence type="predicted"/>
<dbReference type="EMBL" id="MN740596">
    <property type="protein sequence ID" value="QHS78340.1"/>
    <property type="molecule type" value="Genomic_DNA"/>
</dbReference>
<accession>A0A6C0AFW4</accession>
<name>A0A6C0AFW4_9ZZZZ</name>
<organism evidence="1">
    <name type="scientific">viral metagenome</name>
    <dbReference type="NCBI Taxonomy" id="1070528"/>
    <lineage>
        <taxon>unclassified sequences</taxon>
        <taxon>metagenomes</taxon>
        <taxon>organismal metagenomes</taxon>
    </lineage>
</organism>
<dbReference type="PANTHER" id="PTHR46586">
    <property type="entry name" value="ANKYRIN REPEAT-CONTAINING PROTEIN"/>
    <property type="match status" value="1"/>
</dbReference>
<dbReference type="AlphaFoldDB" id="A0A6C0AFW4"/>
<evidence type="ECO:0000313" key="1">
    <source>
        <dbReference type="EMBL" id="QHS78340.1"/>
    </source>
</evidence>
<reference evidence="1" key="1">
    <citation type="journal article" date="2020" name="Nature">
        <title>Giant virus diversity and host interactions through global metagenomics.</title>
        <authorList>
            <person name="Schulz F."/>
            <person name="Roux S."/>
            <person name="Paez-Espino D."/>
            <person name="Jungbluth S."/>
            <person name="Walsh D.A."/>
            <person name="Denef V.J."/>
            <person name="McMahon K.D."/>
            <person name="Konstantinidis K.T."/>
            <person name="Eloe-Fadrosh E.A."/>
            <person name="Kyrpides N.C."/>
            <person name="Woyke T."/>
        </authorList>
    </citation>
    <scope>NUCLEOTIDE SEQUENCE</scope>
    <source>
        <strain evidence="1">GVMAG-S-1021933-23</strain>
    </source>
</reference>
<dbReference type="InterPro" id="IPR052050">
    <property type="entry name" value="SecEffector_AnkRepeat"/>
</dbReference>
<evidence type="ECO:0008006" key="2">
    <source>
        <dbReference type="Google" id="ProtNLM"/>
    </source>
</evidence>
<dbReference type="InterPro" id="IPR036770">
    <property type="entry name" value="Ankyrin_rpt-contain_sf"/>
</dbReference>
<dbReference type="Gene3D" id="1.25.40.20">
    <property type="entry name" value="Ankyrin repeat-containing domain"/>
    <property type="match status" value="1"/>
</dbReference>
<sequence>MLVQIKNIHKCLYKSSFYQNLNKEDIEEYVFIQGYTNDLEEDLLKTIKLFNFCGLEIYDYPENIELLFLTKKFVYDEIKDIESYKEIFEFLSLGINYYIKTDNLSKIKKLHSLGIGLKTGNIKNVFVNSDDKFLNMYNKIKNFTDNMLKNFKDADLSSAELAAKFGFLYILEYISTKNELTTTVSWYAALNGHLNCLSFLGDKIKFDEYTFISAIINNQYDCYNKIKNIRTIYSSSNIEDCDLCVAIILSKNIIYFDEFLFSNATVKYFTAAFGNYIFFEKIKWNFGSRFRSVCNFDKALSYAIYYNNVEFIYYICSEYSFFLSEDQIEIIIKNKYKNVLKKICQNIIPNSNIFAIIAKTGNLECLKELHENFLKRNYPSETYMNWDQRTCDNLVLSGNLDCVKYAYENGCPFSDYTATNAVLTGNVECLEYVHKNGAILNSYLCEIASRNGYLDCLIYLHKNNVPWSFYMCEFAACEGQFECLKYAHENVCNWNKNSMCFYAAIGGNLKCLKYVYENGCPIENIKSIKLNLECFEYVKEILKQ</sequence>
<dbReference type="PANTHER" id="PTHR46586:SF5">
    <property type="match status" value="1"/>
</dbReference>
<protein>
    <recommendedName>
        <fullName evidence="2">DUF3447 domain-containing protein</fullName>
    </recommendedName>
</protein>